<reference evidence="2" key="1">
    <citation type="submission" date="2023-10" db="EMBL/GenBank/DDBJ databases">
        <authorList>
            <person name="Chen Y."/>
            <person name="Shah S."/>
            <person name="Dougan E. K."/>
            <person name="Thang M."/>
            <person name="Chan C."/>
        </authorList>
    </citation>
    <scope>NUCLEOTIDE SEQUENCE [LARGE SCALE GENOMIC DNA]</scope>
</reference>
<comment type="caution">
    <text evidence="2">The sequence shown here is derived from an EMBL/GenBank/DDBJ whole genome shotgun (WGS) entry which is preliminary data.</text>
</comment>
<feature type="region of interest" description="Disordered" evidence="1">
    <location>
        <begin position="52"/>
        <end position="71"/>
    </location>
</feature>
<evidence type="ECO:0000313" key="3">
    <source>
        <dbReference type="Proteomes" id="UP001189429"/>
    </source>
</evidence>
<protein>
    <submittedName>
        <fullName evidence="2">Uncharacterized protein</fullName>
    </submittedName>
</protein>
<dbReference type="Proteomes" id="UP001189429">
    <property type="component" value="Unassembled WGS sequence"/>
</dbReference>
<evidence type="ECO:0000313" key="2">
    <source>
        <dbReference type="EMBL" id="CAK0859781.1"/>
    </source>
</evidence>
<dbReference type="EMBL" id="CAUYUJ010015932">
    <property type="protein sequence ID" value="CAK0859781.1"/>
    <property type="molecule type" value="Genomic_DNA"/>
</dbReference>
<gene>
    <name evidence="2" type="ORF">PCOR1329_LOCUS49030</name>
</gene>
<feature type="non-terminal residue" evidence="2">
    <location>
        <position position="1"/>
    </location>
</feature>
<accession>A0ABN9ULK7</accession>
<feature type="non-terminal residue" evidence="2">
    <location>
        <position position="90"/>
    </location>
</feature>
<proteinExistence type="predicted"/>
<name>A0ABN9ULK7_9DINO</name>
<organism evidence="2 3">
    <name type="scientific">Prorocentrum cordatum</name>
    <dbReference type="NCBI Taxonomy" id="2364126"/>
    <lineage>
        <taxon>Eukaryota</taxon>
        <taxon>Sar</taxon>
        <taxon>Alveolata</taxon>
        <taxon>Dinophyceae</taxon>
        <taxon>Prorocentrales</taxon>
        <taxon>Prorocentraceae</taxon>
        <taxon>Prorocentrum</taxon>
    </lineage>
</organism>
<sequence length="90" mass="9059">GSWCRPAPRCLSARPACPARCAPTPPGPCGACGAHWRPGRAAAWCGRASAWSTSAGSGGATPPPRSAGAPRAWAAPAPLARAAHCWTRCT</sequence>
<keyword evidence="3" id="KW-1185">Reference proteome</keyword>
<evidence type="ECO:0000256" key="1">
    <source>
        <dbReference type="SAM" id="MobiDB-lite"/>
    </source>
</evidence>